<evidence type="ECO:0000313" key="1">
    <source>
        <dbReference type="EMBL" id="ORZ33281.1"/>
    </source>
</evidence>
<accession>A0A1Y2HHB6</accession>
<reference evidence="1 2" key="1">
    <citation type="submission" date="2016-07" db="EMBL/GenBank/DDBJ databases">
        <title>Pervasive Adenine N6-methylation of Active Genes in Fungi.</title>
        <authorList>
            <consortium name="DOE Joint Genome Institute"/>
            <person name="Mondo S.J."/>
            <person name="Dannebaum R.O."/>
            <person name="Kuo R.C."/>
            <person name="Labutti K."/>
            <person name="Haridas S."/>
            <person name="Kuo A."/>
            <person name="Salamov A."/>
            <person name="Ahrendt S.R."/>
            <person name="Lipzen A."/>
            <person name="Sullivan W."/>
            <person name="Andreopoulos W.B."/>
            <person name="Clum A."/>
            <person name="Lindquist E."/>
            <person name="Daum C."/>
            <person name="Ramamoorthy G.K."/>
            <person name="Gryganskyi A."/>
            <person name="Culley D."/>
            <person name="Magnuson J.K."/>
            <person name="James T.Y."/>
            <person name="O'Malley M.A."/>
            <person name="Stajich J.E."/>
            <person name="Spatafora J.W."/>
            <person name="Visel A."/>
            <person name="Grigoriev I.V."/>
        </authorList>
    </citation>
    <scope>NUCLEOTIDE SEQUENCE [LARGE SCALE GENOMIC DNA]</scope>
    <source>
        <strain evidence="1 2">PL171</strain>
    </source>
</reference>
<comment type="caution">
    <text evidence="1">The sequence shown here is derived from an EMBL/GenBank/DDBJ whole genome shotgun (WGS) entry which is preliminary data.</text>
</comment>
<dbReference type="InterPro" id="IPR029063">
    <property type="entry name" value="SAM-dependent_MTases_sf"/>
</dbReference>
<name>A0A1Y2HHB6_9FUNG</name>
<evidence type="ECO:0000313" key="2">
    <source>
        <dbReference type="Proteomes" id="UP000193411"/>
    </source>
</evidence>
<dbReference type="EMBL" id="MCFL01000037">
    <property type="protein sequence ID" value="ORZ33281.1"/>
    <property type="molecule type" value="Genomic_DNA"/>
</dbReference>
<keyword evidence="2" id="KW-1185">Reference proteome</keyword>
<organism evidence="1 2">
    <name type="scientific">Catenaria anguillulae PL171</name>
    <dbReference type="NCBI Taxonomy" id="765915"/>
    <lineage>
        <taxon>Eukaryota</taxon>
        <taxon>Fungi</taxon>
        <taxon>Fungi incertae sedis</taxon>
        <taxon>Blastocladiomycota</taxon>
        <taxon>Blastocladiomycetes</taxon>
        <taxon>Blastocladiales</taxon>
        <taxon>Catenariaceae</taxon>
        <taxon>Catenaria</taxon>
    </lineage>
</organism>
<dbReference type="Gene3D" id="3.40.50.150">
    <property type="entry name" value="Vaccinia Virus protein VP39"/>
    <property type="match status" value="1"/>
</dbReference>
<protein>
    <submittedName>
        <fullName evidence="1">Uncharacterized protein</fullName>
    </submittedName>
</protein>
<dbReference type="OrthoDB" id="407325at2759"/>
<proteinExistence type="predicted"/>
<dbReference type="AlphaFoldDB" id="A0A1Y2HHB6"/>
<gene>
    <name evidence="1" type="ORF">BCR44DRAFT_1206217</name>
</gene>
<sequence>MMLSSMPSLDEIRHHNPAIRDSMLSMHAMPWGVSDAVYGVLDEALVDQVDVVLAADCLFHHDVYDRVFATFSLIASFGAGHDGRAPPVLVVGYQRRSSSHSIVPLLKQWDLKVTHAIKATQLAEFFVNRDHQASAEDLWSEAYGHDPSWNMSGFDSVDVLLIQPH</sequence>
<dbReference type="Proteomes" id="UP000193411">
    <property type="component" value="Unassembled WGS sequence"/>
</dbReference>